<dbReference type="InterPro" id="IPR025351">
    <property type="entry name" value="Pvc16_N"/>
</dbReference>
<accession>A0ABD5NSS8</accession>
<dbReference type="AlphaFoldDB" id="A0ABD5NSS8"/>
<evidence type="ECO:0000313" key="2">
    <source>
        <dbReference type="EMBL" id="MFC3960133.1"/>
    </source>
</evidence>
<dbReference type="Proteomes" id="UP001595846">
    <property type="component" value="Unassembled WGS sequence"/>
</dbReference>
<dbReference type="Pfam" id="PF14065">
    <property type="entry name" value="Pvc16_N"/>
    <property type="match status" value="1"/>
</dbReference>
<organism evidence="2 3">
    <name type="scientific">Halovivax cerinus</name>
    <dbReference type="NCBI Taxonomy" id="1487865"/>
    <lineage>
        <taxon>Archaea</taxon>
        <taxon>Methanobacteriati</taxon>
        <taxon>Methanobacteriota</taxon>
        <taxon>Stenosarchaea group</taxon>
        <taxon>Halobacteria</taxon>
        <taxon>Halobacteriales</taxon>
        <taxon>Natrialbaceae</taxon>
        <taxon>Halovivax</taxon>
    </lineage>
</organism>
<dbReference type="RefSeq" id="WP_256532414.1">
    <property type="nucleotide sequence ID" value="NZ_CP101824.1"/>
</dbReference>
<dbReference type="EMBL" id="JBHSAQ010000016">
    <property type="protein sequence ID" value="MFC3960133.1"/>
    <property type="molecule type" value="Genomic_DNA"/>
</dbReference>
<keyword evidence="3" id="KW-1185">Reference proteome</keyword>
<comment type="caution">
    <text evidence="2">The sequence shown here is derived from an EMBL/GenBank/DDBJ whole genome shotgun (WGS) entry which is preliminary data.</text>
</comment>
<sequence>MSGRTAVRAGGEYRGACLMGSPSAFRDLTTLLLDVLQARLTGGDEPLVEEHQVKPLSPAAMDDDSNVRVGLYLHSVSTDTGRASESPEIDDGHKTRPPLRLEAHYLLTVFPDTTLEEAVNSVLDQQLILGTAMQALYDNSVIEPENVPPSVGDGQLTITHGDLDEIDVLDLWGSFTDVPKQPCATYRVGPILIDSTVRTPFERVSDRDLRLSRTEDPDGATSDEIE</sequence>
<reference evidence="2 3" key="1">
    <citation type="journal article" date="2019" name="Int. J. Syst. Evol. Microbiol.">
        <title>The Global Catalogue of Microorganisms (GCM) 10K type strain sequencing project: providing services to taxonomists for standard genome sequencing and annotation.</title>
        <authorList>
            <consortium name="The Broad Institute Genomics Platform"/>
            <consortium name="The Broad Institute Genome Sequencing Center for Infectious Disease"/>
            <person name="Wu L."/>
            <person name="Ma J."/>
        </authorList>
    </citation>
    <scope>NUCLEOTIDE SEQUENCE [LARGE SCALE GENOMIC DNA]</scope>
    <source>
        <strain evidence="2 3">IBRC-M 10256</strain>
    </source>
</reference>
<feature type="domain" description="Pvc16 N-terminal" evidence="1">
    <location>
        <begin position="28"/>
        <end position="204"/>
    </location>
</feature>
<evidence type="ECO:0000259" key="1">
    <source>
        <dbReference type="Pfam" id="PF14065"/>
    </source>
</evidence>
<dbReference type="GeneID" id="73901496"/>
<proteinExistence type="predicted"/>
<protein>
    <submittedName>
        <fullName evidence="2">DUF4255 domain-containing protein</fullName>
    </submittedName>
</protein>
<evidence type="ECO:0000313" key="3">
    <source>
        <dbReference type="Proteomes" id="UP001595846"/>
    </source>
</evidence>
<gene>
    <name evidence="2" type="ORF">ACFOUR_17370</name>
</gene>
<name>A0ABD5NSS8_9EURY</name>